<sequence>MKNQVNFYQPSLKPDAESLNLTLVLVCCLLAMIFIAGWSLYSSAEVDKWQATEKTEKRQLEEARLRLQHVTDELNAQPDKRLVQQAELLQKQILAQKYLLKQLDNKQQAGRGTYAQLMLALASQHQQDIWLTRFSVTGSRLQMQGKSLNAESVPRWMEKLGKSDYFIGTEFGSLKVFRDEDRQLNFILGATELRADNSLRPTP</sequence>
<comment type="caution">
    <text evidence="3">The sequence shown here is derived from an EMBL/GenBank/DDBJ whole genome shotgun (WGS) entry which is preliminary data.</text>
</comment>
<reference evidence="4" key="1">
    <citation type="journal article" date="2019" name="Int. J. Syst. Evol. Microbiol.">
        <title>The Global Catalogue of Microorganisms (GCM) 10K type strain sequencing project: providing services to taxonomists for standard genome sequencing and annotation.</title>
        <authorList>
            <consortium name="The Broad Institute Genomics Platform"/>
            <consortium name="The Broad Institute Genome Sequencing Center for Infectious Disease"/>
            <person name="Wu L."/>
            <person name="Ma J."/>
        </authorList>
    </citation>
    <scope>NUCLEOTIDE SEQUENCE [LARGE SCALE GENOMIC DNA]</scope>
    <source>
        <strain evidence="4">CGMCC 1.12923</strain>
    </source>
</reference>
<feature type="coiled-coil region" evidence="1">
    <location>
        <begin position="46"/>
        <end position="77"/>
    </location>
</feature>
<feature type="transmembrane region" description="Helical" evidence="2">
    <location>
        <begin position="21"/>
        <end position="41"/>
    </location>
</feature>
<organism evidence="3 4">
    <name type="scientific">Lacimicrobium alkaliphilum</name>
    <dbReference type="NCBI Taxonomy" id="1526571"/>
    <lineage>
        <taxon>Bacteria</taxon>
        <taxon>Pseudomonadati</taxon>
        <taxon>Pseudomonadota</taxon>
        <taxon>Gammaproteobacteria</taxon>
        <taxon>Alteromonadales</taxon>
        <taxon>Alteromonadaceae</taxon>
        <taxon>Lacimicrobium</taxon>
    </lineage>
</organism>
<accession>A0ABQ1RBN6</accession>
<dbReference type="Pfam" id="PF05137">
    <property type="entry name" value="PilN"/>
    <property type="match status" value="1"/>
</dbReference>
<evidence type="ECO:0000256" key="2">
    <source>
        <dbReference type="SAM" id="Phobius"/>
    </source>
</evidence>
<keyword evidence="1" id="KW-0175">Coiled coil</keyword>
<dbReference type="InterPro" id="IPR007813">
    <property type="entry name" value="PilN"/>
</dbReference>
<keyword evidence="4" id="KW-1185">Reference proteome</keyword>
<gene>
    <name evidence="3" type="ORF">GCM10011357_16370</name>
</gene>
<evidence type="ECO:0008006" key="5">
    <source>
        <dbReference type="Google" id="ProtNLM"/>
    </source>
</evidence>
<evidence type="ECO:0000256" key="1">
    <source>
        <dbReference type="SAM" id="Coils"/>
    </source>
</evidence>
<proteinExistence type="predicted"/>
<evidence type="ECO:0000313" key="4">
    <source>
        <dbReference type="Proteomes" id="UP000614272"/>
    </source>
</evidence>
<keyword evidence="2" id="KW-0812">Transmembrane</keyword>
<name>A0ABQ1RBN6_9ALTE</name>
<protein>
    <recommendedName>
        <fullName evidence="5">MSHA biogenesis protein MshI</fullName>
    </recommendedName>
</protein>
<keyword evidence="2" id="KW-1133">Transmembrane helix</keyword>
<dbReference type="RefSeq" id="WP_099033727.1">
    <property type="nucleotide sequence ID" value="NZ_BMGJ01000005.1"/>
</dbReference>
<evidence type="ECO:0000313" key="3">
    <source>
        <dbReference type="EMBL" id="GGD61827.1"/>
    </source>
</evidence>
<dbReference type="EMBL" id="BMGJ01000005">
    <property type="protein sequence ID" value="GGD61827.1"/>
    <property type="molecule type" value="Genomic_DNA"/>
</dbReference>
<keyword evidence="2" id="KW-0472">Membrane</keyword>
<dbReference type="Proteomes" id="UP000614272">
    <property type="component" value="Unassembled WGS sequence"/>
</dbReference>